<organism evidence="3 4">
    <name type="scientific">Anaerosacchariphilus hominis</name>
    <dbReference type="NCBI Taxonomy" id="2763017"/>
    <lineage>
        <taxon>Bacteria</taxon>
        <taxon>Bacillati</taxon>
        <taxon>Bacillota</taxon>
        <taxon>Clostridia</taxon>
        <taxon>Lachnospirales</taxon>
        <taxon>Lachnospiraceae</taxon>
        <taxon>Anaerosacchariphilus</taxon>
    </lineage>
</organism>
<dbReference type="InterPro" id="IPR052955">
    <property type="entry name" value="UPF0703_membrane_permease"/>
</dbReference>
<gene>
    <name evidence="3" type="ORF">H8S44_10805</name>
</gene>
<protein>
    <submittedName>
        <fullName evidence="3">TIGR03943 family protein</fullName>
    </submittedName>
</protein>
<dbReference type="InterPro" id="IPR003495">
    <property type="entry name" value="CobW/HypB/UreG_nucleotide-bd"/>
</dbReference>
<dbReference type="EMBL" id="JACOOR010000006">
    <property type="protein sequence ID" value="MBC5660261.1"/>
    <property type="molecule type" value="Genomic_DNA"/>
</dbReference>
<feature type="domain" description="CobW/HypB/UreG nucleotide-binding" evidence="1">
    <location>
        <begin position="7"/>
        <end position="172"/>
    </location>
</feature>
<name>A0A923LCT8_9FIRM</name>
<keyword evidence="4" id="KW-1185">Reference proteome</keyword>
<dbReference type="Pfam" id="PF02492">
    <property type="entry name" value="cobW"/>
    <property type="match status" value="1"/>
</dbReference>
<dbReference type="Gene3D" id="3.40.50.300">
    <property type="entry name" value="P-loop containing nucleotide triphosphate hydrolases"/>
    <property type="match status" value="1"/>
</dbReference>
<proteinExistence type="predicted"/>
<dbReference type="InterPro" id="IPR015402">
    <property type="entry name" value="DUF1980"/>
</dbReference>
<dbReference type="Pfam" id="PF21537">
    <property type="entry name" value="DUF1980_C"/>
    <property type="match status" value="1"/>
</dbReference>
<dbReference type="InterPro" id="IPR027417">
    <property type="entry name" value="P-loop_NTPase"/>
</dbReference>
<evidence type="ECO:0000259" key="2">
    <source>
        <dbReference type="Pfam" id="PF21537"/>
    </source>
</evidence>
<dbReference type="AlphaFoldDB" id="A0A923LCT8"/>
<evidence type="ECO:0000259" key="1">
    <source>
        <dbReference type="Pfam" id="PF02492"/>
    </source>
</evidence>
<dbReference type="NCBIfam" id="TIGR03943">
    <property type="entry name" value="TIGR03943 family putative permease subunit"/>
    <property type="match status" value="1"/>
</dbReference>
<comment type="caution">
    <text evidence="3">The sequence shown here is derived from an EMBL/GenBank/DDBJ whole genome shotgun (WGS) entry which is preliminary data.</text>
</comment>
<reference evidence="3" key="1">
    <citation type="submission" date="2020-08" db="EMBL/GenBank/DDBJ databases">
        <title>Genome public.</title>
        <authorList>
            <person name="Liu C."/>
            <person name="Sun Q."/>
        </authorList>
    </citation>
    <scope>NUCLEOTIDE SEQUENCE</scope>
    <source>
        <strain evidence="3">NSJ-68</strain>
    </source>
</reference>
<evidence type="ECO:0000313" key="3">
    <source>
        <dbReference type="EMBL" id="MBC5660261.1"/>
    </source>
</evidence>
<sequence length="315" mass="36390">MMANKIPIYMVNGFLESGKTTFIQETLSDPYFSDGGKTLLIACEEGEEEYDLHVLESYDTTLVTIEGKAEFTTEFLEDCQKKYKPSQVMIEWNGMWGMQLFREMRFPKGWFPAQGITLVDATTFDLYMQNMKSLFMDMVQDSDLVIFDRCVEGTKAASYKRNIRAVNPRAQVEFEQEGGELFEFEDELPFDLNADIIDISDIDYGIWYVDAMDHPEHYDGKTIRFKGRVMKPRRMTPGYFVPGRKAMTCCADDTVFLGFLCRSHNVDKLKNGQWLTVTAKVYVEKRDEYSGEEGPVLYTKALKSAEPPEEEMVYF</sequence>
<evidence type="ECO:0000313" key="4">
    <source>
        <dbReference type="Proteomes" id="UP000649345"/>
    </source>
</evidence>
<accession>A0A923LCT8</accession>
<dbReference type="InterPro" id="IPR048447">
    <property type="entry name" value="DUF1980_C"/>
</dbReference>
<feature type="domain" description="DUF1980" evidence="2">
    <location>
        <begin position="191"/>
        <end position="314"/>
    </location>
</feature>
<dbReference type="Proteomes" id="UP000649345">
    <property type="component" value="Unassembled WGS sequence"/>
</dbReference>
<dbReference type="PANTHER" id="PTHR40047">
    <property type="entry name" value="UPF0703 PROTEIN YCGQ"/>
    <property type="match status" value="1"/>
</dbReference>
<dbReference type="PANTHER" id="PTHR40047:SF1">
    <property type="entry name" value="UPF0703 PROTEIN YCGQ"/>
    <property type="match status" value="1"/>
</dbReference>